<evidence type="ECO:0000313" key="21">
    <source>
        <dbReference type="Proteomes" id="UP000028523"/>
    </source>
</evidence>
<evidence type="ECO:0000256" key="8">
    <source>
        <dbReference type="ARBA" id="ARBA00022977"/>
    </source>
</evidence>
<dbReference type="InterPro" id="IPR049961">
    <property type="entry name" value="ThiI_N"/>
</dbReference>
<keyword evidence="21" id="KW-1185">Reference proteome</keyword>
<evidence type="ECO:0000256" key="1">
    <source>
        <dbReference type="ARBA" id="ARBA00004496"/>
    </source>
</evidence>
<feature type="binding site" evidence="18">
    <location>
        <position position="283"/>
    </location>
    <ligand>
        <name>ATP</name>
        <dbReference type="ChEBI" id="CHEBI:30616"/>
    </ligand>
</feature>
<comment type="subcellular location">
    <subcellularLocation>
        <location evidence="1 18">Cytoplasm</location>
    </subcellularLocation>
</comment>
<evidence type="ECO:0000256" key="5">
    <source>
        <dbReference type="ARBA" id="ARBA00022741"/>
    </source>
</evidence>
<dbReference type="AlphaFoldDB" id="A0A084U312"/>
<evidence type="ECO:0000256" key="11">
    <source>
        <dbReference type="ARBA" id="ARBA00058382"/>
    </source>
</evidence>
<dbReference type="InterPro" id="IPR003720">
    <property type="entry name" value="tRNA_STrfase"/>
</dbReference>
<keyword evidence="5 18" id="KW-0547">Nucleotide-binding</keyword>
<gene>
    <name evidence="18 20" type="primary">thiI</name>
    <name evidence="20" type="ORF">P271_180</name>
</gene>
<dbReference type="Gene3D" id="3.30.2130.30">
    <property type="match status" value="1"/>
</dbReference>
<dbReference type="GO" id="GO:0002937">
    <property type="term" value="P:tRNA 4-thiouridine biosynthesis"/>
    <property type="evidence" value="ECO:0007669"/>
    <property type="project" value="TreeGrafter"/>
</dbReference>
<dbReference type="InterPro" id="IPR020536">
    <property type="entry name" value="ThiI_AANH"/>
</dbReference>
<dbReference type="UniPathway" id="UPA00060"/>
<dbReference type="NCBIfam" id="TIGR00342">
    <property type="entry name" value="tRNA uracil 4-sulfurtransferase ThiI"/>
    <property type="match status" value="1"/>
</dbReference>
<feature type="binding site" evidence="18">
    <location>
        <begin position="203"/>
        <end position="204"/>
    </location>
    <ligand>
        <name>ATP</name>
        <dbReference type="ChEBI" id="CHEBI:30616"/>
    </ligand>
</feature>
<dbReference type="Proteomes" id="UP000028523">
    <property type="component" value="Unassembled WGS sequence"/>
</dbReference>
<dbReference type="EC" id="2.8.1.4" evidence="13 18"/>
<comment type="function">
    <text evidence="11 18">Catalyzes the ATP-dependent transfer of a sulfur to tRNA to produce 4-thiouridine in position 8 of tRNAs, which functions as a near-UV photosensor. Also catalyzes the transfer of sulfur to the sulfur carrier protein ThiS, forming ThiS-thiocarboxylate. This is a step in the synthesis of thiazole, in the thiamine biosynthesis pathway. The sulfur is donated as persulfide by IscS.</text>
</comment>
<comment type="similarity">
    <text evidence="12 18">Belongs to the ThiI family.</text>
</comment>
<evidence type="ECO:0000256" key="7">
    <source>
        <dbReference type="ARBA" id="ARBA00022884"/>
    </source>
</evidence>
<dbReference type="EMBL" id="AWQU01000085">
    <property type="protein sequence ID" value="KFB07348.1"/>
    <property type="molecule type" value="Genomic_DNA"/>
</dbReference>
<feature type="binding site" evidence="18">
    <location>
        <position position="261"/>
    </location>
    <ligand>
        <name>ATP</name>
        <dbReference type="ChEBI" id="CHEBI:30616"/>
    </ligand>
</feature>
<dbReference type="FunFam" id="3.40.50.620:FF:000053">
    <property type="entry name" value="Probable tRNA sulfurtransferase"/>
    <property type="match status" value="1"/>
</dbReference>
<dbReference type="GO" id="GO:0005524">
    <property type="term" value="F:ATP binding"/>
    <property type="evidence" value="ECO:0007669"/>
    <property type="project" value="UniProtKB-UniRule"/>
</dbReference>
<evidence type="ECO:0000256" key="4">
    <source>
        <dbReference type="ARBA" id="ARBA00022679"/>
    </source>
</evidence>
<dbReference type="HAMAP" id="MF_00021">
    <property type="entry name" value="ThiI"/>
    <property type="match status" value="1"/>
</dbReference>
<dbReference type="SMART" id="SM00981">
    <property type="entry name" value="THUMP"/>
    <property type="match status" value="1"/>
</dbReference>
<feature type="domain" description="THUMP" evidence="19">
    <location>
        <begin position="59"/>
        <end position="160"/>
    </location>
</feature>
<keyword evidence="8 18" id="KW-0784">Thiamine biosynthesis</keyword>
<organism evidence="20 21">
    <name type="scientific">Malacoplasma iowae DK-CPA</name>
    <dbReference type="NCBI Taxonomy" id="1394179"/>
    <lineage>
        <taxon>Bacteria</taxon>
        <taxon>Bacillati</taxon>
        <taxon>Mycoplasmatota</taxon>
        <taxon>Mycoplasmoidales</taxon>
        <taxon>Mycoplasmoidaceae</taxon>
        <taxon>Malacoplasma</taxon>
    </lineage>
</organism>
<dbReference type="InterPro" id="IPR054173">
    <property type="entry name" value="ThiI_fer"/>
</dbReference>
<dbReference type="GO" id="GO:0009228">
    <property type="term" value="P:thiamine biosynthetic process"/>
    <property type="evidence" value="ECO:0007669"/>
    <property type="project" value="UniProtKB-KW"/>
</dbReference>
<comment type="catalytic activity">
    <reaction evidence="9 18">
        <text>[ThiI sulfur-carrier protein]-S-sulfanyl-L-cysteine + a uridine in tRNA + 2 reduced [2Fe-2S]-[ferredoxin] + ATP + H(+) = [ThiI sulfur-carrier protein]-L-cysteine + a 4-thiouridine in tRNA + 2 oxidized [2Fe-2S]-[ferredoxin] + AMP + diphosphate</text>
        <dbReference type="Rhea" id="RHEA:24176"/>
        <dbReference type="Rhea" id="RHEA-COMP:10000"/>
        <dbReference type="Rhea" id="RHEA-COMP:10001"/>
        <dbReference type="Rhea" id="RHEA-COMP:13337"/>
        <dbReference type="Rhea" id="RHEA-COMP:13338"/>
        <dbReference type="Rhea" id="RHEA-COMP:13339"/>
        <dbReference type="Rhea" id="RHEA-COMP:13340"/>
        <dbReference type="ChEBI" id="CHEBI:15378"/>
        <dbReference type="ChEBI" id="CHEBI:29950"/>
        <dbReference type="ChEBI" id="CHEBI:30616"/>
        <dbReference type="ChEBI" id="CHEBI:33019"/>
        <dbReference type="ChEBI" id="CHEBI:33737"/>
        <dbReference type="ChEBI" id="CHEBI:33738"/>
        <dbReference type="ChEBI" id="CHEBI:61963"/>
        <dbReference type="ChEBI" id="CHEBI:65315"/>
        <dbReference type="ChEBI" id="CHEBI:136798"/>
        <dbReference type="ChEBI" id="CHEBI:456215"/>
        <dbReference type="EC" id="2.8.1.4"/>
    </reaction>
</comment>
<evidence type="ECO:0000256" key="15">
    <source>
        <dbReference type="ARBA" id="ARBA00075337"/>
    </source>
</evidence>
<dbReference type="SUPFAM" id="SSF143437">
    <property type="entry name" value="THUMP domain-like"/>
    <property type="match status" value="1"/>
</dbReference>
<comment type="caution">
    <text evidence="20">The sequence shown here is derived from an EMBL/GenBank/DDBJ whole genome shotgun (WGS) entry which is preliminary data.</text>
</comment>
<keyword evidence="3 18" id="KW-0820">tRNA-binding</keyword>
<evidence type="ECO:0000256" key="9">
    <source>
        <dbReference type="ARBA" id="ARBA00050570"/>
    </source>
</evidence>
<evidence type="ECO:0000256" key="10">
    <source>
        <dbReference type="ARBA" id="ARBA00052330"/>
    </source>
</evidence>
<keyword evidence="4 18" id="KW-0808">Transferase</keyword>
<protein>
    <recommendedName>
        <fullName evidence="14 18">Probable tRNA sulfurtransferase</fullName>
        <ecNumber evidence="13 18">2.8.1.4</ecNumber>
    </recommendedName>
    <alternativeName>
        <fullName evidence="15 18">Sulfur carrier protein ThiS sulfurtransferase</fullName>
    </alternativeName>
    <alternativeName>
        <fullName evidence="16 18">Thiamine biosynthesis protein ThiI</fullName>
    </alternativeName>
    <alternativeName>
        <fullName evidence="17 18">tRNA 4-thiouridine synthase</fullName>
    </alternativeName>
</protein>
<dbReference type="GO" id="GO:0000049">
    <property type="term" value="F:tRNA binding"/>
    <property type="evidence" value="ECO:0007669"/>
    <property type="project" value="UniProtKB-UniRule"/>
</dbReference>
<dbReference type="PANTHER" id="PTHR43209">
    <property type="entry name" value="TRNA SULFURTRANSFERASE"/>
    <property type="match status" value="1"/>
</dbReference>
<accession>A0A084U312</accession>
<dbReference type="GO" id="GO:0052837">
    <property type="term" value="P:thiazole biosynthetic process"/>
    <property type="evidence" value="ECO:0007669"/>
    <property type="project" value="TreeGrafter"/>
</dbReference>
<dbReference type="PROSITE" id="PS51165">
    <property type="entry name" value="THUMP"/>
    <property type="match status" value="1"/>
</dbReference>
<keyword evidence="7 18" id="KW-0694">RNA-binding</keyword>
<dbReference type="GO" id="GO:0005829">
    <property type="term" value="C:cytosol"/>
    <property type="evidence" value="ECO:0007669"/>
    <property type="project" value="TreeGrafter"/>
</dbReference>
<evidence type="ECO:0000256" key="16">
    <source>
        <dbReference type="ARBA" id="ARBA00077849"/>
    </source>
</evidence>
<feature type="binding site" evidence="18">
    <location>
        <begin position="178"/>
        <end position="179"/>
    </location>
    <ligand>
        <name>ATP</name>
        <dbReference type="ChEBI" id="CHEBI:30616"/>
    </ligand>
</feature>
<comment type="pathway">
    <text evidence="18">Cofactor biosynthesis; thiamine diphosphate biosynthesis.</text>
</comment>
<dbReference type="GO" id="GO:0004810">
    <property type="term" value="F:CCA tRNA nucleotidyltransferase activity"/>
    <property type="evidence" value="ECO:0007669"/>
    <property type="project" value="InterPro"/>
</dbReference>
<evidence type="ECO:0000259" key="19">
    <source>
        <dbReference type="PROSITE" id="PS51165"/>
    </source>
</evidence>
<dbReference type="GO" id="GO:0140741">
    <property type="term" value="F:tRNA-uracil-4 sulfurtransferase activity"/>
    <property type="evidence" value="ECO:0007669"/>
    <property type="project" value="UniProtKB-EC"/>
</dbReference>
<dbReference type="GO" id="GO:0009229">
    <property type="term" value="P:thiamine diphosphate biosynthetic process"/>
    <property type="evidence" value="ECO:0007669"/>
    <property type="project" value="UniProtKB-UniRule"/>
</dbReference>
<sequence length="385" mass="44318">MKEIIYIKYGDLTLKGNNKNEFINQLIKNIKRSLIEYNVVIEKQIDCAKVFFNDVTQKQDIIKILSLTPGIMYVIEAYEEETDLDKITESIKKIIPQENTTFKIELKRKFDIGKDHLEIKRYVATKLLESCPNLKVDVHNPKICLWIELRKNKSLFYFNRIQGCNGLPIGLNGSCLSLISGGIDSPVASFMLQKKGLVVDYLTFITSEVTEKTINKIKNLINKVTLNGKIFKPKFYIVDFTKIQHELTHAKDEKYRITLMRRSFYRIANQLAKDLKYDSLCCGDSLGQVASQTIESMTTINSVVQDMIVFRPLLTYDKNDIIKIAREIGTYDISITDHEDICSLFAPKNPVTRPTIERAKTNETNLELLELLENSAIKNLRIIEE</sequence>
<dbReference type="SUPFAM" id="SSF52402">
    <property type="entry name" value="Adenine nucleotide alpha hydrolases-like"/>
    <property type="match status" value="1"/>
</dbReference>
<name>A0A084U312_MALIO</name>
<feature type="binding site" evidence="18">
    <location>
        <position position="292"/>
    </location>
    <ligand>
        <name>ATP</name>
        <dbReference type="ChEBI" id="CHEBI:30616"/>
    </ligand>
</feature>
<dbReference type="GeneID" id="96866315"/>
<dbReference type="CDD" id="cd01712">
    <property type="entry name" value="PPase_ThiI"/>
    <property type="match status" value="1"/>
</dbReference>
<dbReference type="Gene3D" id="3.40.50.620">
    <property type="entry name" value="HUPs"/>
    <property type="match status" value="1"/>
</dbReference>
<evidence type="ECO:0000256" key="17">
    <source>
        <dbReference type="ARBA" id="ARBA00080570"/>
    </source>
</evidence>
<proteinExistence type="inferred from homology"/>
<dbReference type="InterPro" id="IPR050102">
    <property type="entry name" value="tRNA_sulfurtransferase_ThiI"/>
</dbReference>
<dbReference type="Pfam" id="PF02568">
    <property type="entry name" value="ThiI"/>
    <property type="match status" value="1"/>
</dbReference>
<keyword evidence="6 18" id="KW-0067">ATP-binding</keyword>
<evidence type="ECO:0000256" key="6">
    <source>
        <dbReference type="ARBA" id="ARBA00022840"/>
    </source>
</evidence>
<reference evidence="20 21" key="1">
    <citation type="journal article" date="2014" name="PLoS ONE">
        <title>Reduction of Hydrogen Peroxide Accumulation and Toxicity by a Catalase from Mycoplasma iowae.</title>
        <authorList>
            <person name="Pritchard R.E."/>
            <person name="Prassinos A.J."/>
            <person name="Osborne J.D."/>
            <person name="Raviv Z."/>
            <person name="Balish M.F."/>
        </authorList>
    </citation>
    <scope>NUCLEOTIDE SEQUENCE [LARGE SCALE GENOMIC DNA]</scope>
    <source>
        <strain evidence="20 21">DK-CPA</strain>
    </source>
</reference>
<evidence type="ECO:0000256" key="12">
    <source>
        <dbReference type="ARBA" id="ARBA00061472"/>
    </source>
</evidence>
<evidence type="ECO:0000313" key="20">
    <source>
        <dbReference type="EMBL" id="KFB07348.1"/>
    </source>
</evidence>
<keyword evidence="2 18" id="KW-0963">Cytoplasm</keyword>
<dbReference type="InterPro" id="IPR049962">
    <property type="entry name" value="THUMP_ThiI"/>
</dbReference>
<evidence type="ECO:0000256" key="13">
    <source>
        <dbReference type="ARBA" id="ARBA00066827"/>
    </source>
</evidence>
<dbReference type="CDD" id="cd11716">
    <property type="entry name" value="THUMP_ThiI"/>
    <property type="match status" value="1"/>
</dbReference>
<comment type="catalytic activity">
    <reaction evidence="10 18">
        <text>[ThiS sulfur-carrier protein]-C-terminal Gly-Gly-AMP + S-sulfanyl-L-cysteinyl-[cysteine desulfurase] + AH2 = [ThiS sulfur-carrier protein]-C-terminal-Gly-aminoethanethioate + L-cysteinyl-[cysteine desulfurase] + A + AMP + 2 H(+)</text>
        <dbReference type="Rhea" id="RHEA:43340"/>
        <dbReference type="Rhea" id="RHEA-COMP:12157"/>
        <dbReference type="Rhea" id="RHEA-COMP:12158"/>
        <dbReference type="Rhea" id="RHEA-COMP:12910"/>
        <dbReference type="Rhea" id="RHEA-COMP:19908"/>
        <dbReference type="ChEBI" id="CHEBI:13193"/>
        <dbReference type="ChEBI" id="CHEBI:15378"/>
        <dbReference type="ChEBI" id="CHEBI:17499"/>
        <dbReference type="ChEBI" id="CHEBI:29950"/>
        <dbReference type="ChEBI" id="CHEBI:61963"/>
        <dbReference type="ChEBI" id="CHEBI:90618"/>
        <dbReference type="ChEBI" id="CHEBI:232372"/>
        <dbReference type="ChEBI" id="CHEBI:456215"/>
    </reaction>
</comment>
<dbReference type="RefSeq" id="WP_004024660.1">
    <property type="nucleotide sequence ID" value="NZ_AWQU01000085.1"/>
</dbReference>
<dbReference type="Pfam" id="PF02926">
    <property type="entry name" value="THUMP"/>
    <property type="match status" value="1"/>
</dbReference>
<dbReference type="InterPro" id="IPR004114">
    <property type="entry name" value="THUMP_dom"/>
</dbReference>
<evidence type="ECO:0000256" key="18">
    <source>
        <dbReference type="HAMAP-Rule" id="MF_00021"/>
    </source>
</evidence>
<evidence type="ECO:0000256" key="2">
    <source>
        <dbReference type="ARBA" id="ARBA00022490"/>
    </source>
</evidence>
<dbReference type="PANTHER" id="PTHR43209:SF1">
    <property type="entry name" value="TRNA SULFURTRANSFERASE"/>
    <property type="match status" value="1"/>
</dbReference>
<dbReference type="Pfam" id="PF22025">
    <property type="entry name" value="ThiI_fer"/>
    <property type="match status" value="1"/>
</dbReference>
<dbReference type="InterPro" id="IPR014729">
    <property type="entry name" value="Rossmann-like_a/b/a_fold"/>
</dbReference>
<evidence type="ECO:0000256" key="3">
    <source>
        <dbReference type="ARBA" id="ARBA00022555"/>
    </source>
</evidence>
<evidence type="ECO:0000256" key="14">
    <source>
        <dbReference type="ARBA" id="ARBA00071867"/>
    </source>
</evidence>